<dbReference type="GO" id="GO:0038203">
    <property type="term" value="P:TORC2 signaling"/>
    <property type="evidence" value="ECO:0007669"/>
    <property type="project" value="TreeGrafter"/>
</dbReference>
<dbReference type="GO" id="GO:0005886">
    <property type="term" value="C:plasma membrane"/>
    <property type="evidence" value="ECO:0007669"/>
    <property type="project" value="TreeGrafter"/>
</dbReference>
<dbReference type="GO" id="GO:0005737">
    <property type="term" value="C:cytoplasm"/>
    <property type="evidence" value="ECO:0007669"/>
    <property type="project" value="TreeGrafter"/>
</dbReference>
<dbReference type="InterPro" id="IPR008828">
    <property type="entry name" value="Sin1/Avo1"/>
</dbReference>
<proteinExistence type="inferred from homology"/>
<dbReference type="Proteomes" id="UP000266188">
    <property type="component" value="Unassembled WGS sequence"/>
</dbReference>
<keyword evidence="5" id="KW-1185">Reference proteome</keyword>
<name>A0A3A2Z3X6_9EURO</name>
<evidence type="ECO:0000259" key="3">
    <source>
        <dbReference type="Pfam" id="PF16978"/>
    </source>
</evidence>
<evidence type="ECO:0000313" key="4">
    <source>
        <dbReference type="EMBL" id="RJE16903.1"/>
    </source>
</evidence>
<feature type="non-terminal residue" evidence="4">
    <location>
        <position position="118"/>
    </location>
</feature>
<reference evidence="5" key="1">
    <citation type="submission" date="2017-02" db="EMBL/GenBank/DDBJ databases">
        <authorList>
            <person name="Tafer H."/>
            <person name="Lopandic K."/>
        </authorList>
    </citation>
    <scope>NUCLEOTIDE SEQUENCE [LARGE SCALE GENOMIC DNA]</scope>
    <source>
        <strain evidence="5">CBS 366.77</strain>
    </source>
</reference>
<dbReference type="GO" id="GO:0031932">
    <property type="term" value="C:TORC2 complex"/>
    <property type="evidence" value="ECO:0007669"/>
    <property type="project" value="InterPro"/>
</dbReference>
<feature type="domain" description="CRIM" evidence="3">
    <location>
        <begin position="25"/>
        <end position="114"/>
    </location>
</feature>
<evidence type="ECO:0000256" key="1">
    <source>
        <dbReference type="ARBA" id="ARBA00009407"/>
    </source>
</evidence>
<evidence type="ECO:0000256" key="2">
    <source>
        <dbReference type="SAM" id="MobiDB-lite"/>
    </source>
</evidence>
<feature type="non-terminal residue" evidence="4">
    <location>
        <position position="1"/>
    </location>
</feature>
<dbReference type="OrthoDB" id="241990at2759"/>
<dbReference type="EMBL" id="MVGC01002234">
    <property type="protein sequence ID" value="RJE16903.1"/>
    <property type="molecule type" value="Genomic_DNA"/>
</dbReference>
<protein>
    <recommendedName>
        <fullName evidence="3">CRIM domain-containing protein</fullName>
    </recommendedName>
</protein>
<dbReference type="PANTHER" id="PTHR13335">
    <property type="entry name" value="TARGET OF RAPAMYCIN COMPLEX 2 SUBUNIT MAPKAP1"/>
    <property type="match status" value="1"/>
</dbReference>
<dbReference type="AlphaFoldDB" id="A0A3A2Z3X6"/>
<comment type="similarity">
    <text evidence="1">Belongs to the SIN1 family.</text>
</comment>
<dbReference type="GO" id="GO:0005546">
    <property type="term" value="F:phosphatidylinositol-4,5-bisphosphate binding"/>
    <property type="evidence" value="ECO:0007669"/>
    <property type="project" value="TreeGrafter"/>
</dbReference>
<dbReference type="PANTHER" id="PTHR13335:SF1">
    <property type="entry name" value="TARGET OF RAPAMYCIN COMPLEX 2 SUBUNIT MAPKAP1"/>
    <property type="match status" value="1"/>
</dbReference>
<gene>
    <name evidence="4" type="ORF">PHISCL_10760</name>
</gene>
<organism evidence="4 5">
    <name type="scientific">Aspergillus sclerotialis</name>
    <dbReference type="NCBI Taxonomy" id="2070753"/>
    <lineage>
        <taxon>Eukaryota</taxon>
        <taxon>Fungi</taxon>
        <taxon>Dikarya</taxon>
        <taxon>Ascomycota</taxon>
        <taxon>Pezizomycotina</taxon>
        <taxon>Eurotiomycetes</taxon>
        <taxon>Eurotiomycetidae</taxon>
        <taxon>Eurotiales</taxon>
        <taxon>Aspergillaceae</taxon>
        <taxon>Aspergillus</taxon>
        <taxon>Aspergillus subgen. Polypaecilum</taxon>
    </lineage>
</organism>
<sequence>KPKTPAPELQDLPPPRPISAVQPVSLLSKQLNARKKAPSNPFDQFAMVSGKGVSDALNIRIYAPFSSDPDMALDLPLVRESKLTDQPTPVTVAEAIGLALWRYSEEGRAPQLERSKLT</sequence>
<dbReference type="STRING" id="2070753.A0A3A2Z3X6"/>
<feature type="region of interest" description="Disordered" evidence="2">
    <location>
        <begin position="1"/>
        <end position="20"/>
    </location>
</feature>
<accession>A0A3A2Z3X6</accession>
<evidence type="ECO:0000313" key="5">
    <source>
        <dbReference type="Proteomes" id="UP000266188"/>
    </source>
</evidence>
<dbReference type="InterPro" id="IPR031567">
    <property type="entry name" value="CRIM_dom"/>
</dbReference>
<comment type="caution">
    <text evidence="4">The sequence shown here is derived from an EMBL/GenBank/DDBJ whole genome shotgun (WGS) entry which is preliminary data.</text>
</comment>
<dbReference type="Pfam" id="PF16978">
    <property type="entry name" value="CRIM"/>
    <property type="match status" value="1"/>
</dbReference>